<feature type="compositionally biased region" description="Polar residues" evidence="1">
    <location>
        <begin position="66"/>
        <end position="76"/>
    </location>
</feature>
<feature type="region of interest" description="Disordered" evidence="1">
    <location>
        <begin position="53"/>
        <end position="82"/>
    </location>
</feature>
<name>A0A2A2KE07_9BILA</name>
<dbReference type="AlphaFoldDB" id="A0A2A2KE07"/>
<proteinExistence type="predicted"/>
<gene>
    <name evidence="2" type="ORF">WR25_20066</name>
</gene>
<reference evidence="2 3" key="1">
    <citation type="journal article" date="2017" name="Curr. Biol.">
        <title>Genome architecture and evolution of a unichromosomal asexual nematode.</title>
        <authorList>
            <person name="Fradin H."/>
            <person name="Zegar C."/>
            <person name="Gutwein M."/>
            <person name="Lucas J."/>
            <person name="Kovtun M."/>
            <person name="Corcoran D."/>
            <person name="Baugh L.R."/>
            <person name="Kiontke K."/>
            <person name="Gunsalus K."/>
            <person name="Fitch D.H."/>
            <person name="Piano F."/>
        </authorList>
    </citation>
    <scope>NUCLEOTIDE SEQUENCE [LARGE SCALE GENOMIC DNA]</scope>
    <source>
        <strain evidence="2">PF1309</strain>
    </source>
</reference>
<dbReference type="Proteomes" id="UP000218231">
    <property type="component" value="Unassembled WGS sequence"/>
</dbReference>
<evidence type="ECO:0000256" key="1">
    <source>
        <dbReference type="SAM" id="MobiDB-lite"/>
    </source>
</evidence>
<comment type="caution">
    <text evidence="2">The sequence shown here is derived from an EMBL/GenBank/DDBJ whole genome shotgun (WGS) entry which is preliminary data.</text>
</comment>
<sequence length="122" mass="12964">MTNEERGTLPQPSFPRRRESRRAAVSISSPAVAIMDSRLRGNDGVRVCRRTINAGPAAAEKERSLPHSSSRRTSGSMDAVGYRRRTTISRAGPWIPASAGMTGGEGARSVPPPIVIPAEAGI</sequence>
<evidence type="ECO:0000313" key="2">
    <source>
        <dbReference type="EMBL" id="PAV72147.1"/>
    </source>
</evidence>
<dbReference type="EMBL" id="LIAE01008840">
    <property type="protein sequence ID" value="PAV72147.1"/>
    <property type="molecule type" value="Genomic_DNA"/>
</dbReference>
<organism evidence="2 3">
    <name type="scientific">Diploscapter pachys</name>
    <dbReference type="NCBI Taxonomy" id="2018661"/>
    <lineage>
        <taxon>Eukaryota</taxon>
        <taxon>Metazoa</taxon>
        <taxon>Ecdysozoa</taxon>
        <taxon>Nematoda</taxon>
        <taxon>Chromadorea</taxon>
        <taxon>Rhabditida</taxon>
        <taxon>Rhabditina</taxon>
        <taxon>Rhabditomorpha</taxon>
        <taxon>Rhabditoidea</taxon>
        <taxon>Rhabditidae</taxon>
        <taxon>Diploscapter</taxon>
    </lineage>
</organism>
<evidence type="ECO:0000313" key="3">
    <source>
        <dbReference type="Proteomes" id="UP000218231"/>
    </source>
</evidence>
<accession>A0A2A2KE07</accession>
<keyword evidence="3" id="KW-1185">Reference proteome</keyword>
<feature type="region of interest" description="Disordered" evidence="1">
    <location>
        <begin position="1"/>
        <end position="29"/>
    </location>
</feature>
<feature type="region of interest" description="Disordered" evidence="1">
    <location>
        <begin position="93"/>
        <end position="112"/>
    </location>
</feature>
<protein>
    <submittedName>
        <fullName evidence="2">Uncharacterized protein</fullName>
    </submittedName>
</protein>